<name>A0ABD1WQ88_9LAMI</name>
<dbReference type="Proteomes" id="UP001604277">
    <property type="component" value="Unassembled WGS sequence"/>
</dbReference>
<protein>
    <submittedName>
        <fullName evidence="2">Uncharacterized protein</fullName>
    </submittedName>
</protein>
<feature type="region of interest" description="Disordered" evidence="1">
    <location>
        <begin position="1"/>
        <end position="27"/>
    </location>
</feature>
<dbReference type="EMBL" id="JBFOLJ010000003">
    <property type="protein sequence ID" value="KAL2550520.1"/>
    <property type="molecule type" value="Genomic_DNA"/>
</dbReference>
<sequence length="179" mass="20116">MAKPPLSSSETKESSVENKMSKANNGFKFDLNDDFCIFPEMEESFKSLASGGRLSTSSTTVGASGLSPLSSGRSGDQCDQQGEKTHENDWRTHDVSKSALYKINENNVKYLDETEKIFALLIETAKLVLGEFKDYNNSESEFENFELMKNKMGENELNEKTLWIVVNFGFLGMVVDFEF</sequence>
<comment type="caution">
    <text evidence="2">The sequence shown here is derived from an EMBL/GenBank/DDBJ whole genome shotgun (WGS) entry which is preliminary data.</text>
</comment>
<feature type="compositionally biased region" description="Low complexity" evidence="1">
    <location>
        <begin position="62"/>
        <end position="75"/>
    </location>
</feature>
<evidence type="ECO:0000313" key="2">
    <source>
        <dbReference type="EMBL" id="KAL2550520.1"/>
    </source>
</evidence>
<reference evidence="3" key="1">
    <citation type="submission" date="2024-07" db="EMBL/GenBank/DDBJ databases">
        <title>Two chromosome-level genome assemblies of Korean endemic species Abeliophyllum distichum and Forsythia ovata (Oleaceae).</title>
        <authorList>
            <person name="Jang H."/>
        </authorList>
    </citation>
    <scope>NUCLEOTIDE SEQUENCE [LARGE SCALE GENOMIC DNA]</scope>
</reference>
<feature type="region of interest" description="Disordered" evidence="1">
    <location>
        <begin position="57"/>
        <end position="89"/>
    </location>
</feature>
<gene>
    <name evidence="2" type="ORF">Fot_12050</name>
</gene>
<feature type="compositionally biased region" description="Basic and acidic residues" evidence="1">
    <location>
        <begin position="10"/>
        <end position="20"/>
    </location>
</feature>
<keyword evidence="3" id="KW-1185">Reference proteome</keyword>
<accession>A0ABD1WQ88</accession>
<dbReference type="AlphaFoldDB" id="A0ABD1WQ88"/>
<proteinExistence type="predicted"/>
<evidence type="ECO:0000313" key="3">
    <source>
        <dbReference type="Proteomes" id="UP001604277"/>
    </source>
</evidence>
<organism evidence="2 3">
    <name type="scientific">Forsythia ovata</name>
    <dbReference type="NCBI Taxonomy" id="205694"/>
    <lineage>
        <taxon>Eukaryota</taxon>
        <taxon>Viridiplantae</taxon>
        <taxon>Streptophyta</taxon>
        <taxon>Embryophyta</taxon>
        <taxon>Tracheophyta</taxon>
        <taxon>Spermatophyta</taxon>
        <taxon>Magnoliopsida</taxon>
        <taxon>eudicotyledons</taxon>
        <taxon>Gunneridae</taxon>
        <taxon>Pentapetalae</taxon>
        <taxon>asterids</taxon>
        <taxon>lamiids</taxon>
        <taxon>Lamiales</taxon>
        <taxon>Oleaceae</taxon>
        <taxon>Forsythieae</taxon>
        <taxon>Forsythia</taxon>
    </lineage>
</organism>
<evidence type="ECO:0000256" key="1">
    <source>
        <dbReference type="SAM" id="MobiDB-lite"/>
    </source>
</evidence>